<proteinExistence type="predicted"/>
<evidence type="ECO:0000313" key="1">
    <source>
        <dbReference type="EMBL" id="KAL3770536.1"/>
    </source>
</evidence>
<sequence length="257" mass="29747">MVKLDKRVRWRYNKHRDREGASAQNRMIVEEIYARYVRTKMAANGGKLQGGTFDSIIEGVRLELGMLPDPRRMRAIRNIVQARFTREHPELEPANPKRLKIGELSEEDKRRREVLVNEVTARYVRTKEVHGKVKMADGTLARIIEECKNDLGIHDFDVPEPSIRGRINRKSLHVQKLVKGSLQYDAIDVPLVATINSWLGEGIPITRDQGLDLANRLLRGKKMEKDDDGNDVVLDAQWWRNFLHRNKKKLPARLFEG</sequence>
<name>A0ABD3N378_9STRA</name>
<reference evidence="1 2" key="1">
    <citation type="submission" date="2024-10" db="EMBL/GenBank/DDBJ databases">
        <title>Updated reference genomes for cyclostephanoid diatoms.</title>
        <authorList>
            <person name="Roberts W.R."/>
            <person name="Alverson A.J."/>
        </authorList>
    </citation>
    <scope>NUCLEOTIDE SEQUENCE [LARGE SCALE GENOMIC DNA]</scope>
    <source>
        <strain evidence="1 2">AJA276-08</strain>
    </source>
</reference>
<comment type="caution">
    <text evidence="1">The sequence shown here is derived from an EMBL/GenBank/DDBJ whole genome shotgun (WGS) entry which is preliminary data.</text>
</comment>
<evidence type="ECO:0008006" key="3">
    <source>
        <dbReference type="Google" id="ProtNLM"/>
    </source>
</evidence>
<organism evidence="1 2">
    <name type="scientific">Stephanodiscus triporus</name>
    <dbReference type="NCBI Taxonomy" id="2934178"/>
    <lineage>
        <taxon>Eukaryota</taxon>
        <taxon>Sar</taxon>
        <taxon>Stramenopiles</taxon>
        <taxon>Ochrophyta</taxon>
        <taxon>Bacillariophyta</taxon>
        <taxon>Coscinodiscophyceae</taxon>
        <taxon>Thalassiosirophycidae</taxon>
        <taxon>Stephanodiscales</taxon>
        <taxon>Stephanodiscaceae</taxon>
        <taxon>Stephanodiscus</taxon>
    </lineage>
</organism>
<keyword evidence="2" id="KW-1185">Reference proteome</keyword>
<gene>
    <name evidence="1" type="ORF">ACHAW5_009564</name>
</gene>
<accession>A0ABD3N378</accession>
<protein>
    <recommendedName>
        <fullName evidence="3">HTH CENPB-type domain-containing protein</fullName>
    </recommendedName>
</protein>
<dbReference type="AlphaFoldDB" id="A0ABD3N378"/>
<evidence type="ECO:0000313" key="2">
    <source>
        <dbReference type="Proteomes" id="UP001530315"/>
    </source>
</evidence>
<dbReference type="EMBL" id="JALLAZ020001626">
    <property type="protein sequence ID" value="KAL3770536.1"/>
    <property type="molecule type" value="Genomic_DNA"/>
</dbReference>
<dbReference type="Proteomes" id="UP001530315">
    <property type="component" value="Unassembled WGS sequence"/>
</dbReference>